<feature type="domain" description="PiggyBac transposable element-derived protein" evidence="2">
    <location>
        <begin position="1"/>
        <end position="59"/>
    </location>
</feature>
<protein>
    <recommendedName>
        <fullName evidence="2">PiggyBac transposable element-derived protein domain-containing protein</fullName>
    </recommendedName>
</protein>
<feature type="region of interest" description="Disordered" evidence="1">
    <location>
        <begin position="78"/>
        <end position="105"/>
    </location>
</feature>
<reference evidence="3" key="1">
    <citation type="submission" date="2022-05" db="EMBL/GenBank/DDBJ databases">
        <authorList>
            <person name="Okamura Y."/>
        </authorList>
    </citation>
    <scope>NUCLEOTIDE SEQUENCE</scope>
</reference>
<gene>
    <name evidence="3" type="ORF">PIBRA_LOCUS14350</name>
</gene>
<dbReference type="Proteomes" id="UP001152562">
    <property type="component" value="Unassembled WGS sequence"/>
</dbReference>
<dbReference type="Pfam" id="PF13843">
    <property type="entry name" value="DDE_Tnp_1_7"/>
    <property type="match status" value="1"/>
</dbReference>
<evidence type="ECO:0000313" key="4">
    <source>
        <dbReference type="Proteomes" id="UP001152562"/>
    </source>
</evidence>
<dbReference type="EMBL" id="CALOZG010000087">
    <property type="protein sequence ID" value="CAH4038864.1"/>
    <property type="molecule type" value="Genomic_DNA"/>
</dbReference>
<organism evidence="3 4">
    <name type="scientific">Pieris brassicae</name>
    <name type="common">White butterfly</name>
    <name type="synonym">Large white butterfly</name>
    <dbReference type="NCBI Taxonomy" id="7116"/>
    <lineage>
        <taxon>Eukaryota</taxon>
        <taxon>Metazoa</taxon>
        <taxon>Ecdysozoa</taxon>
        <taxon>Arthropoda</taxon>
        <taxon>Hexapoda</taxon>
        <taxon>Insecta</taxon>
        <taxon>Pterygota</taxon>
        <taxon>Neoptera</taxon>
        <taxon>Endopterygota</taxon>
        <taxon>Lepidoptera</taxon>
        <taxon>Glossata</taxon>
        <taxon>Ditrysia</taxon>
        <taxon>Papilionoidea</taxon>
        <taxon>Pieridae</taxon>
        <taxon>Pierinae</taxon>
        <taxon>Pieris</taxon>
    </lineage>
</organism>
<comment type="caution">
    <text evidence="3">The sequence shown here is derived from an EMBL/GenBank/DDBJ whole genome shotgun (WGS) entry which is preliminary data.</text>
</comment>
<accession>A0A9P0XKY6</accession>
<name>A0A9P0XKY6_PIEBR</name>
<proteinExistence type="predicted"/>
<dbReference type="AlphaFoldDB" id="A0A9P0XKY6"/>
<evidence type="ECO:0000313" key="3">
    <source>
        <dbReference type="EMBL" id="CAH4038864.1"/>
    </source>
</evidence>
<evidence type="ECO:0000259" key="2">
    <source>
        <dbReference type="Pfam" id="PF13843"/>
    </source>
</evidence>
<keyword evidence="4" id="KW-1185">Reference proteome</keyword>
<evidence type="ECO:0000256" key="1">
    <source>
        <dbReference type="SAM" id="MobiDB-lite"/>
    </source>
</evidence>
<dbReference type="InterPro" id="IPR029526">
    <property type="entry name" value="PGBD"/>
</dbReference>
<sequence length="308" mass="35579">MKLSEKYLDADRSIATDKFYTSVDLAKCLLNRSTHLLGTVRKIEEGCQKTLFPQSYKKGFRSNKILCLLKGEHKPFNVGPDGNTTKKIKPGPPAITHNKKFDPPMKQNVIDKHERILMEKQYLQNLYKKSLSLSDLAQDDQKQSTKRQQSAPPAADIILDYSCVSPSIAFGFYFNDYPQVNEEPQLQNINESTTDCETSEDDYGNVNEVRKRRNIAKKDEWKKLKAQRKRMRGEEYLGYSKLRRITRKYGKTRYDQLSKWVIHAFQIFAEEANLEVVIILKKRHANPFIATSGKLLIGAKEKCMSEDM</sequence>